<gene>
    <name evidence="1" type="ORF">LEP1GSC062_0159</name>
</gene>
<name>V6HV17_9LEPT</name>
<accession>V6HV17</accession>
<dbReference type="AlphaFoldDB" id="V6HV17"/>
<protein>
    <submittedName>
        <fullName evidence="1">Uncharacterized protein</fullName>
    </submittedName>
</protein>
<sequence length="85" mass="9561">MFDLKGIELKEKLESITFQVTLGVVQRIREGDLEFVSHLPGLFSLLLGIEEESKRVAILRTETVIVYLLGSRFETIGIEGNPSQI</sequence>
<evidence type="ECO:0000313" key="1">
    <source>
        <dbReference type="EMBL" id="EQA60682.1"/>
    </source>
</evidence>
<keyword evidence="2" id="KW-1185">Reference proteome</keyword>
<evidence type="ECO:0000313" key="2">
    <source>
        <dbReference type="Proteomes" id="UP000018747"/>
    </source>
</evidence>
<dbReference type="Proteomes" id="UP000018747">
    <property type="component" value="Unassembled WGS sequence"/>
</dbReference>
<reference evidence="1" key="1">
    <citation type="submission" date="2013-05" db="EMBL/GenBank/DDBJ databases">
        <authorList>
            <person name="Harkins D.M."/>
            <person name="Durkin A.S."/>
            <person name="Brinkac L.M."/>
            <person name="Haft D.H."/>
            <person name="Selengut J.D."/>
            <person name="Sanka R."/>
            <person name="DePew J."/>
            <person name="Purushe J."/>
            <person name="Hartskeerl R.A."/>
            <person name="Ahmed A."/>
            <person name="van der Linden H."/>
            <person name="Goris M.G.A."/>
            <person name="Vinetz J.M."/>
            <person name="Sutton G.G."/>
            <person name="Nierman W.C."/>
            <person name="Fouts D.E."/>
        </authorList>
    </citation>
    <scope>NUCLEOTIDE SEQUENCE [LARGE SCALE GENOMIC DNA]</scope>
    <source>
        <strain evidence="1">L 60</strain>
    </source>
</reference>
<comment type="caution">
    <text evidence="1">The sequence shown here is derived from an EMBL/GenBank/DDBJ whole genome shotgun (WGS) entry which is preliminary data.</text>
</comment>
<proteinExistence type="predicted"/>
<organism evidence="1 2">
    <name type="scientific">Leptospira alexanderi serovar Manhao 3 str. L 60</name>
    <dbReference type="NCBI Taxonomy" id="1049759"/>
    <lineage>
        <taxon>Bacteria</taxon>
        <taxon>Pseudomonadati</taxon>
        <taxon>Spirochaetota</taxon>
        <taxon>Spirochaetia</taxon>
        <taxon>Leptospirales</taxon>
        <taxon>Leptospiraceae</taxon>
        <taxon>Leptospira</taxon>
    </lineage>
</organism>
<dbReference type="EMBL" id="AHMT02000054">
    <property type="protein sequence ID" value="EQA60682.1"/>
    <property type="molecule type" value="Genomic_DNA"/>
</dbReference>